<dbReference type="SMART" id="SM01381">
    <property type="entry name" value="7TM_GPCR_Srsx"/>
    <property type="match status" value="1"/>
</dbReference>
<organism evidence="11 12">
    <name type="scientific">Parastrongyloides trichosuri</name>
    <name type="common">Possum-specific nematode worm</name>
    <dbReference type="NCBI Taxonomy" id="131310"/>
    <lineage>
        <taxon>Eukaryota</taxon>
        <taxon>Metazoa</taxon>
        <taxon>Ecdysozoa</taxon>
        <taxon>Nematoda</taxon>
        <taxon>Chromadorea</taxon>
        <taxon>Rhabditida</taxon>
        <taxon>Tylenchina</taxon>
        <taxon>Panagrolaimomorpha</taxon>
        <taxon>Strongyloidoidea</taxon>
        <taxon>Strongyloididae</taxon>
        <taxon>Parastrongyloides</taxon>
    </lineage>
</organism>
<dbReference type="InterPro" id="IPR000276">
    <property type="entry name" value="GPCR_Rhodpsn"/>
</dbReference>
<dbReference type="STRING" id="131310.A0A0N4ZWC1"/>
<keyword evidence="6 8" id="KW-0675">Receptor</keyword>
<evidence type="ECO:0000259" key="10">
    <source>
        <dbReference type="PROSITE" id="PS50262"/>
    </source>
</evidence>
<sequence length="386" mass="44349">MLGVLDYVILSLYGFMTLLGVIGNVGVMIVIFLDKKLHEPTSMMILNLAIADLFFVVICIPPTSINLIGAYELSNGFCRFQMFFSYLSVFVSSYTLVLLAIDRFTAVVLPIFIRPYKNITNTLLACAGTWGLCTLICNLVLPTPGLLYSPKGETTNYTHVFCMDNPKIADLSETKSNVHTFYYSFIIFSYILPLTIIVILYSLMLYTYRKTTVRKTTVNRENIESRKKRITTTVWLVVATFSICWFPQNIRFFLLAFYYPLNAPYEKHLDGFDYRIILLVFQTMAYANSCMNPIIYCFMLKRYRDPLKHFWFYVQKIFCCREFALHELNDMTTASAKFSVDGSIELSVRSLNNIQSTALLSSPKENMVQMTSVYRTSTEDIDVSPL</sequence>
<name>A0A0N4ZWC1_PARTI</name>
<dbReference type="PANTHER" id="PTHR45695">
    <property type="entry name" value="LEUCOKININ RECEPTOR-RELATED"/>
    <property type="match status" value="1"/>
</dbReference>
<keyword evidence="5 9" id="KW-0472">Membrane</keyword>
<evidence type="ECO:0000256" key="8">
    <source>
        <dbReference type="RuleBase" id="RU000688"/>
    </source>
</evidence>
<protein>
    <submittedName>
        <fullName evidence="12">G_PROTEIN_RECEP_F1_2 domain-containing protein</fullName>
    </submittedName>
</protein>
<evidence type="ECO:0000313" key="12">
    <source>
        <dbReference type="WBParaSite" id="PTRK_0001295300.1"/>
    </source>
</evidence>
<evidence type="ECO:0000256" key="6">
    <source>
        <dbReference type="ARBA" id="ARBA00023170"/>
    </source>
</evidence>
<dbReference type="PANTHER" id="PTHR45695:SF9">
    <property type="entry name" value="LEUCOKININ RECEPTOR"/>
    <property type="match status" value="1"/>
</dbReference>
<evidence type="ECO:0000256" key="4">
    <source>
        <dbReference type="ARBA" id="ARBA00023040"/>
    </source>
</evidence>
<evidence type="ECO:0000256" key="5">
    <source>
        <dbReference type="ARBA" id="ARBA00023136"/>
    </source>
</evidence>
<evidence type="ECO:0000256" key="7">
    <source>
        <dbReference type="ARBA" id="ARBA00023224"/>
    </source>
</evidence>
<dbReference type="PRINTS" id="PR00237">
    <property type="entry name" value="GPCRRHODOPSN"/>
</dbReference>
<comment type="subcellular location">
    <subcellularLocation>
        <location evidence="1">Membrane</location>
        <topology evidence="1">Multi-pass membrane protein</topology>
    </subcellularLocation>
</comment>
<feature type="transmembrane region" description="Helical" evidence="9">
    <location>
        <begin position="279"/>
        <end position="299"/>
    </location>
</feature>
<dbReference type="GO" id="GO:0005886">
    <property type="term" value="C:plasma membrane"/>
    <property type="evidence" value="ECO:0007669"/>
    <property type="project" value="TreeGrafter"/>
</dbReference>
<dbReference type="GO" id="GO:0004930">
    <property type="term" value="F:G protein-coupled receptor activity"/>
    <property type="evidence" value="ECO:0007669"/>
    <property type="project" value="UniProtKB-KW"/>
</dbReference>
<reference evidence="12" key="1">
    <citation type="submission" date="2017-02" db="UniProtKB">
        <authorList>
            <consortium name="WormBaseParasite"/>
        </authorList>
    </citation>
    <scope>IDENTIFICATION</scope>
</reference>
<dbReference type="Pfam" id="PF00001">
    <property type="entry name" value="7tm_1"/>
    <property type="match status" value="1"/>
</dbReference>
<dbReference type="PROSITE" id="PS00237">
    <property type="entry name" value="G_PROTEIN_RECEP_F1_1"/>
    <property type="match status" value="1"/>
</dbReference>
<evidence type="ECO:0000313" key="11">
    <source>
        <dbReference type="Proteomes" id="UP000038045"/>
    </source>
</evidence>
<dbReference type="Proteomes" id="UP000038045">
    <property type="component" value="Unplaced"/>
</dbReference>
<dbReference type="AlphaFoldDB" id="A0A0N4ZWC1"/>
<keyword evidence="3 9" id="KW-1133">Transmembrane helix</keyword>
<evidence type="ECO:0000256" key="2">
    <source>
        <dbReference type="ARBA" id="ARBA00022692"/>
    </source>
</evidence>
<comment type="similarity">
    <text evidence="8">Belongs to the G-protein coupled receptor 1 family.</text>
</comment>
<keyword evidence="7 8" id="KW-0807">Transducer</keyword>
<dbReference type="PROSITE" id="PS50262">
    <property type="entry name" value="G_PROTEIN_RECEP_F1_2"/>
    <property type="match status" value="1"/>
</dbReference>
<keyword evidence="11" id="KW-1185">Reference proteome</keyword>
<dbReference type="WBParaSite" id="PTRK_0001295300.1">
    <property type="protein sequence ID" value="PTRK_0001295300.1"/>
    <property type="gene ID" value="PTRK_0001295300"/>
</dbReference>
<feature type="transmembrane region" description="Helical" evidence="9">
    <location>
        <begin position="45"/>
        <end position="71"/>
    </location>
</feature>
<evidence type="ECO:0000256" key="9">
    <source>
        <dbReference type="SAM" id="Phobius"/>
    </source>
</evidence>
<feature type="transmembrane region" description="Helical" evidence="9">
    <location>
        <begin position="122"/>
        <end position="141"/>
    </location>
</feature>
<dbReference type="SUPFAM" id="SSF81321">
    <property type="entry name" value="Family A G protein-coupled receptor-like"/>
    <property type="match status" value="1"/>
</dbReference>
<proteinExistence type="inferred from homology"/>
<feature type="transmembrane region" description="Helical" evidence="9">
    <location>
        <begin position="83"/>
        <end position="101"/>
    </location>
</feature>
<dbReference type="InterPro" id="IPR017452">
    <property type="entry name" value="GPCR_Rhodpsn_7TM"/>
</dbReference>
<evidence type="ECO:0000256" key="1">
    <source>
        <dbReference type="ARBA" id="ARBA00004141"/>
    </source>
</evidence>
<dbReference type="Gene3D" id="1.20.1070.10">
    <property type="entry name" value="Rhodopsin 7-helix transmembrane proteins"/>
    <property type="match status" value="1"/>
</dbReference>
<feature type="transmembrane region" description="Helical" evidence="9">
    <location>
        <begin position="181"/>
        <end position="206"/>
    </location>
</feature>
<keyword evidence="2 8" id="KW-0812">Transmembrane</keyword>
<feature type="transmembrane region" description="Helical" evidence="9">
    <location>
        <begin position="12"/>
        <end position="33"/>
    </location>
</feature>
<accession>A0A0N4ZWC1</accession>
<feature type="transmembrane region" description="Helical" evidence="9">
    <location>
        <begin position="234"/>
        <end position="259"/>
    </location>
</feature>
<feature type="domain" description="G-protein coupled receptors family 1 profile" evidence="10">
    <location>
        <begin position="23"/>
        <end position="296"/>
    </location>
</feature>
<keyword evidence="4 8" id="KW-0297">G-protein coupled receptor</keyword>
<evidence type="ECO:0000256" key="3">
    <source>
        <dbReference type="ARBA" id="ARBA00022989"/>
    </source>
</evidence>